<dbReference type="PROSITE" id="PS01081">
    <property type="entry name" value="HTH_TETR_1"/>
    <property type="match status" value="1"/>
</dbReference>
<evidence type="ECO:0000313" key="7">
    <source>
        <dbReference type="EMBL" id="TDD46687.1"/>
    </source>
</evidence>
<dbReference type="GO" id="GO:0003700">
    <property type="term" value="F:DNA-binding transcription factor activity"/>
    <property type="evidence" value="ECO:0007669"/>
    <property type="project" value="TreeGrafter"/>
</dbReference>
<dbReference type="SUPFAM" id="SSF46689">
    <property type="entry name" value="Homeodomain-like"/>
    <property type="match status" value="1"/>
</dbReference>
<sequence length="211" mass="21796">MASRSSVVSGIGAPGRSWGRMRTMTDPKRGERPASTGPRRADAVANRAKVVAAAREAFVAAGLGVSLDEIARRAGVGAGTVHRHFRTKAELVDTVLAAAVEDLLVAANSAAASADDAGGALRDFLVRLVTEGAEVHELAARLQAGARNVEGPVAELDRAMGLLLSRARAAGAVDRDIDERDLAAIVAAAHAAYVHPAGGERAMRLVLRALD</sequence>
<dbReference type="InterPro" id="IPR036271">
    <property type="entry name" value="Tet_transcr_reg_TetR-rel_C_sf"/>
</dbReference>
<evidence type="ECO:0000259" key="6">
    <source>
        <dbReference type="PROSITE" id="PS50977"/>
    </source>
</evidence>
<keyword evidence="2 4" id="KW-0238">DNA-binding</keyword>
<dbReference type="InterPro" id="IPR001647">
    <property type="entry name" value="HTH_TetR"/>
</dbReference>
<feature type="compositionally biased region" description="Basic and acidic residues" evidence="5">
    <location>
        <begin position="23"/>
        <end position="32"/>
    </location>
</feature>
<dbReference type="PANTHER" id="PTHR30055:SF234">
    <property type="entry name" value="HTH-TYPE TRANSCRIPTIONAL REGULATOR BETI"/>
    <property type="match status" value="1"/>
</dbReference>
<dbReference type="PROSITE" id="PS50977">
    <property type="entry name" value="HTH_TETR_2"/>
    <property type="match status" value="1"/>
</dbReference>
<keyword evidence="3" id="KW-0804">Transcription</keyword>
<dbReference type="InterPro" id="IPR049445">
    <property type="entry name" value="TetR_SbtR-like_C"/>
</dbReference>
<accession>A0A4V2YLI6</accession>
<dbReference type="PANTHER" id="PTHR30055">
    <property type="entry name" value="HTH-TYPE TRANSCRIPTIONAL REGULATOR RUTR"/>
    <property type="match status" value="1"/>
</dbReference>
<gene>
    <name evidence="7" type="ORF">E1263_36000</name>
</gene>
<keyword evidence="1" id="KW-0805">Transcription regulation</keyword>
<organism evidence="7 8">
    <name type="scientific">Kribbella antibiotica</name>
    <dbReference type="NCBI Taxonomy" id="190195"/>
    <lineage>
        <taxon>Bacteria</taxon>
        <taxon>Bacillati</taxon>
        <taxon>Actinomycetota</taxon>
        <taxon>Actinomycetes</taxon>
        <taxon>Propionibacteriales</taxon>
        <taxon>Kribbellaceae</taxon>
        <taxon>Kribbella</taxon>
    </lineage>
</organism>
<proteinExistence type="predicted"/>
<dbReference type="PRINTS" id="PR00455">
    <property type="entry name" value="HTHTETR"/>
</dbReference>
<dbReference type="Gene3D" id="1.10.357.10">
    <property type="entry name" value="Tetracycline Repressor, domain 2"/>
    <property type="match status" value="1"/>
</dbReference>
<reference evidence="7 8" key="1">
    <citation type="submission" date="2019-03" db="EMBL/GenBank/DDBJ databases">
        <title>Draft genome sequences of novel Actinobacteria.</title>
        <authorList>
            <person name="Sahin N."/>
            <person name="Ay H."/>
            <person name="Saygin H."/>
        </authorList>
    </citation>
    <scope>NUCLEOTIDE SEQUENCE [LARGE SCALE GENOMIC DNA]</scope>
    <source>
        <strain evidence="7 8">JCM 13523</strain>
    </source>
</reference>
<name>A0A4V2YLI6_9ACTN</name>
<dbReference type="Pfam" id="PF00440">
    <property type="entry name" value="TetR_N"/>
    <property type="match status" value="1"/>
</dbReference>
<evidence type="ECO:0000313" key="8">
    <source>
        <dbReference type="Proteomes" id="UP000295124"/>
    </source>
</evidence>
<dbReference type="OrthoDB" id="9795011at2"/>
<dbReference type="InterPro" id="IPR050109">
    <property type="entry name" value="HTH-type_TetR-like_transc_reg"/>
</dbReference>
<evidence type="ECO:0000256" key="4">
    <source>
        <dbReference type="PROSITE-ProRule" id="PRU00335"/>
    </source>
</evidence>
<dbReference type="AlphaFoldDB" id="A0A4V2YLI6"/>
<dbReference type="EMBL" id="SMKX01000167">
    <property type="protein sequence ID" value="TDD46687.1"/>
    <property type="molecule type" value="Genomic_DNA"/>
</dbReference>
<dbReference type="InterPro" id="IPR009057">
    <property type="entry name" value="Homeodomain-like_sf"/>
</dbReference>
<dbReference type="SUPFAM" id="SSF48498">
    <property type="entry name" value="Tetracyclin repressor-like, C-terminal domain"/>
    <property type="match status" value="1"/>
</dbReference>
<dbReference type="InterPro" id="IPR023772">
    <property type="entry name" value="DNA-bd_HTH_TetR-type_CS"/>
</dbReference>
<feature type="domain" description="HTH tetR-type" evidence="6">
    <location>
        <begin position="44"/>
        <end position="103"/>
    </location>
</feature>
<evidence type="ECO:0000256" key="1">
    <source>
        <dbReference type="ARBA" id="ARBA00023015"/>
    </source>
</evidence>
<dbReference type="GO" id="GO:0000976">
    <property type="term" value="F:transcription cis-regulatory region binding"/>
    <property type="evidence" value="ECO:0007669"/>
    <property type="project" value="TreeGrafter"/>
</dbReference>
<protein>
    <submittedName>
        <fullName evidence="7">TetR/AcrR family transcriptional regulator</fullName>
    </submittedName>
</protein>
<evidence type="ECO:0000256" key="3">
    <source>
        <dbReference type="ARBA" id="ARBA00023163"/>
    </source>
</evidence>
<comment type="caution">
    <text evidence="7">The sequence shown here is derived from an EMBL/GenBank/DDBJ whole genome shotgun (WGS) entry which is preliminary data.</text>
</comment>
<keyword evidence="8" id="KW-1185">Reference proteome</keyword>
<dbReference type="Pfam" id="PF21597">
    <property type="entry name" value="TetR_C_43"/>
    <property type="match status" value="1"/>
</dbReference>
<feature type="region of interest" description="Disordered" evidence="5">
    <location>
        <begin position="1"/>
        <end position="42"/>
    </location>
</feature>
<evidence type="ECO:0000256" key="2">
    <source>
        <dbReference type="ARBA" id="ARBA00023125"/>
    </source>
</evidence>
<feature type="DNA-binding region" description="H-T-H motif" evidence="4">
    <location>
        <begin position="66"/>
        <end position="85"/>
    </location>
</feature>
<evidence type="ECO:0000256" key="5">
    <source>
        <dbReference type="SAM" id="MobiDB-lite"/>
    </source>
</evidence>
<dbReference type="Proteomes" id="UP000295124">
    <property type="component" value="Unassembled WGS sequence"/>
</dbReference>